<evidence type="ECO:0000313" key="3">
    <source>
        <dbReference type="EMBL" id="KAK0548255.1"/>
    </source>
</evidence>
<comment type="caution">
    <text evidence="3">The sequence shown here is derived from an EMBL/GenBank/DDBJ whole genome shotgun (WGS) entry which is preliminary data.</text>
</comment>
<evidence type="ECO:0000256" key="1">
    <source>
        <dbReference type="SAM" id="MobiDB-lite"/>
    </source>
</evidence>
<dbReference type="SMART" id="SM00233">
    <property type="entry name" value="PH"/>
    <property type="match status" value="1"/>
</dbReference>
<dbReference type="PROSITE" id="PS50003">
    <property type="entry name" value="PH_DOMAIN"/>
    <property type="match status" value="1"/>
</dbReference>
<dbReference type="PANTHER" id="PTHR38700:SF1">
    <property type="entry name" value="PH DOMAIN-CONTAINING PROTEIN"/>
    <property type="match status" value="1"/>
</dbReference>
<dbReference type="Pfam" id="PF00169">
    <property type="entry name" value="PH"/>
    <property type="match status" value="1"/>
</dbReference>
<dbReference type="AlphaFoldDB" id="A0AAN6GM30"/>
<evidence type="ECO:0000313" key="4">
    <source>
        <dbReference type="Proteomes" id="UP001176517"/>
    </source>
</evidence>
<reference evidence="3" key="1">
    <citation type="journal article" date="2023" name="PhytoFront">
        <title>Draft Genome Resources of Seven Strains of Tilletia horrida, Causal Agent of Kernel Smut of Rice.</title>
        <authorList>
            <person name="Khanal S."/>
            <person name="Antony Babu S."/>
            <person name="Zhou X.G."/>
        </authorList>
    </citation>
    <scope>NUCLEOTIDE SEQUENCE</scope>
    <source>
        <strain evidence="3">TX6</strain>
    </source>
</reference>
<accession>A0AAN6GM30</accession>
<dbReference type="Proteomes" id="UP001176517">
    <property type="component" value="Unassembled WGS sequence"/>
</dbReference>
<dbReference type="InterPro" id="IPR011993">
    <property type="entry name" value="PH-like_dom_sf"/>
</dbReference>
<feature type="compositionally biased region" description="Basic and acidic residues" evidence="1">
    <location>
        <begin position="113"/>
        <end position="124"/>
    </location>
</feature>
<dbReference type="EMBL" id="JAPDMZ010000140">
    <property type="protein sequence ID" value="KAK0548255.1"/>
    <property type="molecule type" value="Genomic_DNA"/>
</dbReference>
<feature type="region of interest" description="Disordered" evidence="1">
    <location>
        <begin position="1"/>
        <end position="70"/>
    </location>
</feature>
<dbReference type="CDD" id="cd00821">
    <property type="entry name" value="PH"/>
    <property type="match status" value="1"/>
</dbReference>
<protein>
    <recommendedName>
        <fullName evidence="2">PH domain-containing protein</fullName>
    </recommendedName>
</protein>
<evidence type="ECO:0000259" key="2">
    <source>
        <dbReference type="PROSITE" id="PS50003"/>
    </source>
</evidence>
<dbReference type="Gene3D" id="2.30.29.30">
    <property type="entry name" value="Pleckstrin-homology domain (PH domain)/Phosphotyrosine-binding domain (PTB)"/>
    <property type="match status" value="1"/>
</dbReference>
<proteinExistence type="predicted"/>
<organism evidence="3 4">
    <name type="scientific">Tilletia horrida</name>
    <dbReference type="NCBI Taxonomy" id="155126"/>
    <lineage>
        <taxon>Eukaryota</taxon>
        <taxon>Fungi</taxon>
        <taxon>Dikarya</taxon>
        <taxon>Basidiomycota</taxon>
        <taxon>Ustilaginomycotina</taxon>
        <taxon>Exobasidiomycetes</taxon>
        <taxon>Tilletiales</taxon>
        <taxon>Tilletiaceae</taxon>
        <taxon>Tilletia</taxon>
    </lineage>
</organism>
<feature type="compositionally biased region" description="Polar residues" evidence="1">
    <location>
        <begin position="14"/>
        <end position="30"/>
    </location>
</feature>
<gene>
    <name evidence="3" type="ORF">OC846_004560</name>
</gene>
<sequence length="846" mass="90526">MLKSLRRRNGRAEPNSQDPASAAHNKSSYDNAVPGGSSHADLELDPMSTIPSTARSHGHGQRVVTASSGFAPGSEAELLLRAAAARSPRSGAVEAMAGPVPESATPPPMQHAGLRDSHEERDSHSTTSPAIPVGVAAGRPSTGSKSSRPPGEASLPPMDVHSTSDNSGPSRARRDDISHSANTSQDISSSATSSAERAMPVGSNTRVQQLRVFIVNRQRYGSVLVRLDARAREVTLAVLEQESVNIGGSDGGWAVWDVCPGMGIERPLREYEVISQAMNVRASVTDDYFLLKRTELAPHLALRAVPPISPALAGYVYVEDRKKKWTKRWLELRDHCLYHAKSEKGKDEVLICSLSTFDVYLVDTAKIKTPKPHAFAIRSQNNITMFEKPDQDYVHYFCLSDPAAHRSWVRAILNARTYVLKQEQAALFKVPAIVTAPSANAPSPLMPSAALPSLTNAPHSATNGGHVTSNETVATAVAAMSIGDTSGGPGLTRHSSLSRSGSRRRAPGPADLAARPSASAGAPVVKGTPPTMMVPMMESNPQARIQANGMPQPDPGLSRSSSRRRAPGPADLAARQPISAATPSAQSVPPTLMAQMMETNPQARVQANGVLQSDSGLSRSGSHRRAPGPADLMAQMMDTKAQARAPHANGMPQSGSLARARTTTGATSHTPQRQHANVPMPTASVPRKQATMGAPGLPTGPFAKGSLLENMAKTGAGKNGLGVDVATSQPYLQAQALAAAGFRHAPHFAQQNVHQHYPQGHHAAPHQSHRVAQHQQQLLQQQQQQQQQQPLHYQQQGGAAPLLDFSIHEKTRLRMLEEARKQEMMARMRKAREEGRPLVQEAGYKR</sequence>
<feature type="compositionally biased region" description="Basic and acidic residues" evidence="1">
    <location>
        <begin position="824"/>
        <end position="836"/>
    </location>
</feature>
<feature type="region of interest" description="Disordered" evidence="1">
    <location>
        <begin position="482"/>
        <end position="586"/>
    </location>
</feature>
<feature type="region of interest" description="Disordered" evidence="1">
    <location>
        <begin position="754"/>
        <end position="796"/>
    </location>
</feature>
<feature type="compositionally biased region" description="Low complexity" evidence="1">
    <location>
        <begin position="773"/>
        <end position="796"/>
    </location>
</feature>
<dbReference type="InterPro" id="IPR001849">
    <property type="entry name" value="PH_domain"/>
</dbReference>
<dbReference type="PANTHER" id="PTHR38700">
    <property type="entry name" value="YALI0E22418P"/>
    <property type="match status" value="1"/>
</dbReference>
<feature type="region of interest" description="Disordered" evidence="1">
    <location>
        <begin position="85"/>
        <end position="202"/>
    </location>
</feature>
<dbReference type="SUPFAM" id="SSF50729">
    <property type="entry name" value="PH domain-like"/>
    <property type="match status" value="1"/>
</dbReference>
<feature type="region of interest" description="Disordered" evidence="1">
    <location>
        <begin position="640"/>
        <end position="701"/>
    </location>
</feature>
<feature type="compositionally biased region" description="Basic residues" evidence="1">
    <location>
        <begin position="763"/>
        <end position="772"/>
    </location>
</feature>
<keyword evidence="4" id="KW-1185">Reference proteome</keyword>
<dbReference type="SUPFAM" id="SSF54236">
    <property type="entry name" value="Ubiquitin-like"/>
    <property type="match status" value="1"/>
</dbReference>
<dbReference type="Gene3D" id="3.10.20.90">
    <property type="entry name" value="Phosphatidylinositol 3-kinase Catalytic Subunit, Chain A, domain 1"/>
    <property type="match status" value="1"/>
</dbReference>
<name>A0AAN6GM30_9BASI</name>
<dbReference type="InterPro" id="IPR029071">
    <property type="entry name" value="Ubiquitin-like_domsf"/>
</dbReference>
<feature type="region of interest" description="Disordered" evidence="1">
    <location>
        <begin position="824"/>
        <end position="846"/>
    </location>
</feature>
<feature type="compositionally biased region" description="Polar residues" evidence="1">
    <location>
        <begin position="651"/>
        <end position="675"/>
    </location>
</feature>
<feature type="domain" description="PH" evidence="2">
    <location>
        <begin position="309"/>
        <end position="417"/>
    </location>
</feature>